<evidence type="ECO:0000313" key="2">
    <source>
        <dbReference type="Proteomes" id="UP000003599"/>
    </source>
</evidence>
<name>H3ND82_9LACT</name>
<dbReference type="AlphaFoldDB" id="H3ND82"/>
<accession>H3ND82</accession>
<dbReference type="EMBL" id="AGEF01000005">
    <property type="protein sequence ID" value="EHR34301.1"/>
    <property type="molecule type" value="Genomic_DNA"/>
</dbReference>
<reference evidence="1 2" key="1">
    <citation type="submission" date="2012-01" db="EMBL/GenBank/DDBJ databases">
        <title>The Genome Sequence of Dolosigranulum pigrum ATCC 51524.</title>
        <authorList>
            <consortium name="The Broad Institute Genome Sequencing Platform"/>
            <person name="Earl A."/>
            <person name="Ward D."/>
            <person name="Feldgarden M."/>
            <person name="Gevers D."/>
            <person name="Huys G."/>
            <person name="Young S.K."/>
            <person name="Zeng Q."/>
            <person name="Gargeya S."/>
            <person name="Fitzgerald M."/>
            <person name="Haas B."/>
            <person name="Abouelleil A."/>
            <person name="Alvarado L."/>
            <person name="Arachchi H.M."/>
            <person name="Berlin A."/>
            <person name="Chapman S.B."/>
            <person name="Gearin G."/>
            <person name="Goldberg J."/>
            <person name="Griggs A."/>
            <person name="Gujja S."/>
            <person name="Hansen M."/>
            <person name="Heiman D."/>
            <person name="Howarth C."/>
            <person name="Larimer J."/>
            <person name="Lui A."/>
            <person name="MacDonald P.J.P."/>
            <person name="McCowen C."/>
            <person name="Montmayeur A."/>
            <person name="Murphy C."/>
            <person name="Neiman D."/>
            <person name="Pearson M."/>
            <person name="Priest M."/>
            <person name="Roberts A."/>
            <person name="Saif S."/>
            <person name="Shea T."/>
            <person name="Sisk P."/>
            <person name="Stolte C."/>
            <person name="Sykes S."/>
            <person name="Wortman J."/>
            <person name="Nusbaum C."/>
            <person name="Birren B."/>
        </authorList>
    </citation>
    <scope>NUCLEOTIDE SEQUENCE [LARGE SCALE GENOMIC DNA]</scope>
    <source>
        <strain evidence="1 2">ATCC 51524</strain>
    </source>
</reference>
<organism evidence="1 2">
    <name type="scientific">Dolosigranulum pigrum ATCC 51524</name>
    <dbReference type="NCBI Taxonomy" id="883103"/>
    <lineage>
        <taxon>Bacteria</taxon>
        <taxon>Bacillati</taxon>
        <taxon>Bacillota</taxon>
        <taxon>Bacilli</taxon>
        <taxon>Lactobacillales</taxon>
        <taxon>Carnobacteriaceae</taxon>
        <taxon>Dolosigranulum</taxon>
    </lineage>
</organism>
<protein>
    <submittedName>
        <fullName evidence="1">Uncharacterized protein</fullName>
    </submittedName>
</protein>
<dbReference type="HOGENOM" id="CLU_1575995_0_0_9"/>
<proteinExistence type="predicted"/>
<sequence length="169" mass="18813">MNTVVVAIETDIDTEETAVETDVEQVVIYEDENKTITAEVPAEMKDQYLRDLQDPAVVEQELAKVNQSLQARSSDSSVYYWGKDKALVAGGITTDIAIQVVDILAKGSLIGYVASFLQIGASALRLRQERWWQESARMILLEEITAVKITIPPNPGPGYPQIYRTVERV</sequence>
<evidence type="ECO:0000313" key="1">
    <source>
        <dbReference type="EMBL" id="EHR34301.1"/>
    </source>
</evidence>
<comment type="caution">
    <text evidence="1">The sequence shown here is derived from an EMBL/GenBank/DDBJ whole genome shotgun (WGS) entry which is preliminary data.</text>
</comment>
<gene>
    <name evidence="1" type="ORF">HMPREF9703_00572</name>
</gene>
<keyword evidence="2" id="KW-1185">Reference proteome</keyword>
<dbReference type="Proteomes" id="UP000003599">
    <property type="component" value="Unassembled WGS sequence"/>
</dbReference>